<dbReference type="OrthoDB" id="9773332at2"/>
<keyword evidence="2" id="KW-1185">Reference proteome</keyword>
<sequence>MAVINFEYLKDFLDQKVLLYNRPQFIDNDPICIPHAYCKREDIEIMGFFAAIFAWGQRPTIIKKCKELSQRMDNAPYEFITEHENKDLKQLLGFKHRTFNDTDLLYCIDFFKRHYSVYSTLESAFFPRQDMTVEQGLNHFQNSFFDAPDAPSRTRKHIPNPSRKSACKRLNMYLRWMVRDDEQGVDFGLWKTIRPKDLICPLDLHVERTAKKIGLLSRDKPDWAAAMELTENLRLLDANDPVKYDFALFGISIEEKCVMDMSPKS</sequence>
<organism evidence="1 2">
    <name type="scientific">Dysgonomonas alginatilytica</name>
    <dbReference type="NCBI Taxonomy" id="1605892"/>
    <lineage>
        <taxon>Bacteria</taxon>
        <taxon>Pseudomonadati</taxon>
        <taxon>Bacteroidota</taxon>
        <taxon>Bacteroidia</taxon>
        <taxon>Bacteroidales</taxon>
        <taxon>Dysgonomonadaceae</taxon>
        <taxon>Dysgonomonas</taxon>
    </lineage>
</organism>
<accession>A0A2V3PUU7</accession>
<reference evidence="1 2" key="1">
    <citation type="submission" date="2018-03" db="EMBL/GenBank/DDBJ databases">
        <title>Genomic Encyclopedia of Archaeal and Bacterial Type Strains, Phase II (KMG-II): from individual species to whole genera.</title>
        <authorList>
            <person name="Goeker M."/>
        </authorList>
    </citation>
    <scope>NUCLEOTIDE SEQUENCE [LARGE SCALE GENOMIC DNA]</scope>
    <source>
        <strain evidence="1 2">DSM 100214</strain>
    </source>
</reference>
<dbReference type="InterPro" id="IPR014127">
    <property type="entry name" value="CHP02757"/>
</dbReference>
<dbReference type="EMBL" id="QICL01000002">
    <property type="protein sequence ID" value="PXV68064.1"/>
    <property type="molecule type" value="Genomic_DNA"/>
</dbReference>
<dbReference type="Proteomes" id="UP000247973">
    <property type="component" value="Unassembled WGS sequence"/>
</dbReference>
<dbReference type="NCBIfam" id="TIGR02757">
    <property type="entry name" value="TIGR02757 family protein"/>
    <property type="match status" value="1"/>
</dbReference>
<name>A0A2V3PUU7_9BACT</name>
<evidence type="ECO:0000313" key="2">
    <source>
        <dbReference type="Proteomes" id="UP000247973"/>
    </source>
</evidence>
<evidence type="ECO:0000313" key="1">
    <source>
        <dbReference type="EMBL" id="PXV68064.1"/>
    </source>
</evidence>
<gene>
    <name evidence="1" type="ORF">CLV62_10294</name>
</gene>
<comment type="caution">
    <text evidence="1">The sequence shown here is derived from an EMBL/GenBank/DDBJ whole genome shotgun (WGS) entry which is preliminary data.</text>
</comment>
<dbReference type="Pfam" id="PF09674">
    <property type="entry name" value="DUF2400"/>
    <property type="match status" value="1"/>
</dbReference>
<dbReference type="RefSeq" id="WP_110309353.1">
    <property type="nucleotide sequence ID" value="NZ_QICL01000002.1"/>
</dbReference>
<proteinExistence type="predicted"/>
<dbReference type="AlphaFoldDB" id="A0A2V3PUU7"/>
<protein>
    <submittedName>
        <fullName evidence="1">Uncharacterized protein (TIGR02757 family)</fullName>
    </submittedName>
</protein>